<name>A0A3D5Q8Z7_FLESI</name>
<dbReference type="Gene3D" id="2.60.40.1120">
    <property type="entry name" value="Carboxypeptidase-like, regulatory domain"/>
    <property type="match status" value="1"/>
</dbReference>
<proteinExistence type="predicted"/>
<dbReference type="InterPro" id="IPR008969">
    <property type="entry name" value="CarboxyPept-like_regulatory"/>
</dbReference>
<dbReference type="Proteomes" id="UP000262325">
    <property type="component" value="Unassembled WGS sequence"/>
</dbReference>
<gene>
    <name evidence="2" type="ORF">DHM44_01295</name>
</gene>
<protein>
    <recommendedName>
        <fullName evidence="4">Carboxypeptidase regulatory-like domain-containing protein</fullName>
    </recommendedName>
</protein>
<dbReference type="AlphaFoldDB" id="A0A3D5Q8Z7"/>
<evidence type="ECO:0008006" key="4">
    <source>
        <dbReference type="Google" id="ProtNLM"/>
    </source>
</evidence>
<sequence>MKHFVAIFLLILFVSPNLSASESNPLSSLYNMFPKMTELKGGSSRWIATGVVHELYDNYVRLESTYNYFSEKTEKIWDIKRDKNYSVDVKLFFAKDNKAAVNLYENMTDKRESRFERDVKFGDEGRIFVRPVSVVNMVSEYNLIFREENFIVHLHTFDGFALMDFADFFQKKINSFVLSNIDMYVFKNFRLKAKKEGYIPEEEELTVEADNASAIEISGRVTDEEGNPVSGVSIDVLGHDKTVVSGAEGYYSVTFVLGEKGVKREFKTNFTLVNRKGQNNKNNKVKMYKMNVKYPEREETFYLRINLDENSGEIYIPSKGIFNNVNDIVNQGDYLEFKRNCTPEGSLFQCRQTYSGLMKESGFQGNWKGTGGKGTFKGILLKTSSEEYNIAETDFCSIKTVRLTSDNLSGNKQRTDKLYIDQNHGISLKCNRDERDFFIKDVQLKITKKASEERFLLYKYKGHETKGGISLKNKTYIGVVGPNDDFLSIDVFLMPDSLQGMTVLAGGDTQAYDKTISFASGVLYPERQPKLIIEKFITGKAKKSVTGVNVTLKKLVSEKDVASDKGTLGRDGTEDMRLELRIKGVSGDLKTVELSHKGENFYIWNTEPFDIYPAVALFVNGELINQNSGKINFPVDNNAVIDIFIHKPEYLNKSNINMTYKILIGDKWYSGRVEK</sequence>
<evidence type="ECO:0000256" key="1">
    <source>
        <dbReference type="SAM" id="SignalP"/>
    </source>
</evidence>
<accession>A0A3D5Q8Z7</accession>
<keyword evidence="1" id="KW-0732">Signal</keyword>
<feature type="chain" id="PRO_5017812996" description="Carboxypeptidase regulatory-like domain-containing protein" evidence="1">
    <location>
        <begin position="21"/>
        <end position="675"/>
    </location>
</feature>
<reference evidence="2 3" key="1">
    <citation type="journal article" date="2018" name="Nat. Biotechnol.">
        <title>A standardized bacterial taxonomy based on genome phylogeny substantially revises the tree of life.</title>
        <authorList>
            <person name="Parks D.H."/>
            <person name="Chuvochina M."/>
            <person name="Waite D.W."/>
            <person name="Rinke C."/>
            <person name="Skarshewski A."/>
            <person name="Chaumeil P.A."/>
            <person name="Hugenholtz P."/>
        </authorList>
    </citation>
    <scope>NUCLEOTIDE SEQUENCE [LARGE SCALE GENOMIC DNA]</scope>
    <source>
        <strain evidence="2">UBA8672</strain>
    </source>
</reference>
<feature type="signal peptide" evidence="1">
    <location>
        <begin position="1"/>
        <end position="20"/>
    </location>
</feature>
<comment type="caution">
    <text evidence="2">The sequence shown here is derived from an EMBL/GenBank/DDBJ whole genome shotgun (WGS) entry which is preliminary data.</text>
</comment>
<dbReference type="EMBL" id="DPPF01000027">
    <property type="protein sequence ID" value="HCW92296.1"/>
    <property type="molecule type" value="Genomic_DNA"/>
</dbReference>
<evidence type="ECO:0000313" key="2">
    <source>
        <dbReference type="EMBL" id="HCW92296.1"/>
    </source>
</evidence>
<evidence type="ECO:0000313" key="3">
    <source>
        <dbReference type="Proteomes" id="UP000262325"/>
    </source>
</evidence>
<dbReference type="SUPFAM" id="SSF49464">
    <property type="entry name" value="Carboxypeptidase regulatory domain-like"/>
    <property type="match status" value="1"/>
</dbReference>
<organism evidence="2 3">
    <name type="scientific">Flexistipes sinusarabici</name>
    <dbReference type="NCBI Taxonomy" id="2352"/>
    <lineage>
        <taxon>Bacteria</taxon>
        <taxon>Pseudomonadati</taxon>
        <taxon>Deferribacterota</taxon>
        <taxon>Deferribacteres</taxon>
        <taxon>Deferribacterales</taxon>
        <taxon>Flexistipitaceae</taxon>
        <taxon>Flexistipes</taxon>
    </lineage>
</organism>